<dbReference type="Gene3D" id="2.60.40.60">
    <property type="entry name" value="Cadherins"/>
    <property type="match status" value="6"/>
</dbReference>
<feature type="domain" description="Cadherin" evidence="15">
    <location>
        <begin position="245"/>
        <end position="351"/>
    </location>
</feature>
<evidence type="ECO:0000256" key="5">
    <source>
        <dbReference type="ARBA" id="ARBA00022729"/>
    </source>
</evidence>
<evidence type="ECO:0000256" key="1">
    <source>
        <dbReference type="ARBA" id="ARBA00003436"/>
    </source>
</evidence>
<comment type="function">
    <text evidence="1">Potential calcium-dependent cell-adhesion protein. May be involved in the establishment and maintenance of specific neuronal connections in the brain.</text>
</comment>
<keyword evidence="5" id="KW-0732">Signal</keyword>
<evidence type="ECO:0000256" key="8">
    <source>
        <dbReference type="ARBA" id="ARBA00022889"/>
    </source>
</evidence>
<dbReference type="FunFam" id="2.60.40.60:FF:000129">
    <property type="entry name" value="protocadherin alpha-C2 isoform X1"/>
    <property type="match status" value="1"/>
</dbReference>
<feature type="region of interest" description="Disordered" evidence="13">
    <location>
        <begin position="897"/>
        <end position="926"/>
    </location>
</feature>
<feature type="domain" description="Cadherin" evidence="15">
    <location>
        <begin position="136"/>
        <end position="244"/>
    </location>
</feature>
<dbReference type="FunFam" id="2.60.40.60:FF:000004">
    <property type="entry name" value="Protocadherin 1 gamma 2"/>
    <property type="match status" value="1"/>
</dbReference>
<keyword evidence="7 12" id="KW-0106">Calcium</keyword>
<organism evidence="16 17">
    <name type="scientific">Xenopus tropicalis</name>
    <name type="common">Western clawed frog</name>
    <name type="synonym">Silurana tropicalis</name>
    <dbReference type="NCBI Taxonomy" id="8364"/>
    <lineage>
        <taxon>Eukaryota</taxon>
        <taxon>Metazoa</taxon>
        <taxon>Chordata</taxon>
        <taxon>Craniata</taxon>
        <taxon>Vertebrata</taxon>
        <taxon>Euteleostomi</taxon>
        <taxon>Amphibia</taxon>
        <taxon>Batrachia</taxon>
        <taxon>Anura</taxon>
        <taxon>Pipoidea</taxon>
        <taxon>Pipidae</taxon>
        <taxon>Xenopodinae</taxon>
        <taxon>Xenopus</taxon>
        <taxon>Silurana</taxon>
    </lineage>
</organism>
<dbReference type="PANTHER" id="PTHR24028">
    <property type="entry name" value="CADHERIN-87A"/>
    <property type="match status" value="1"/>
</dbReference>
<dbReference type="PANTHER" id="PTHR24028:SF73">
    <property type="entry name" value="PROTOCADHERIN GAMMA-B3-RELATED"/>
    <property type="match status" value="1"/>
</dbReference>
<dbReference type="SMART" id="SM00112">
    <property type="entry name" value="CA"/>
    <property type="match status" value="6"/>
</dbReference>
<evidence type="ECO:0000256" key="10">
    <source>
        <dbReference type="ARBA" id="ARBA00023136"/>
    </source>
</evidence>
<sequence>MKIQQVQTYKEIKWQVTFLFLFSWLCHSVSGQLHYSIAEEMRRDSVIANIAKDLELDVKDLSPRRLRIVSRVAEKYFYVDLTTGNVYVKDRIDREYLCGAAATCTLTFDAMVENPLNVFPVIIEIQDINDNPPKFFPDKIHLEISESTSPGTHLVLQNADDPDTGINSIATYKLSSNQYFTLTQKTNNDKTTFPELLLEKPLDREAQTSHELILTASDGGNPVRTGTALIRIIVTDANDNLPVFTEVLYTVSISENTAVGSVVLCVNATDKDEGINAQITYSFGKTSESSLNKSMFSINPTTGEIKTEKQLNFEGTRNYELSVQAKDGGGFVTHSKVLIEITDENDNAPEISIASLSTPVPEDSAPGSVIALIEVHDQDSGKNGEVDCQILGTAPFQLVSSSSRYYRIITTGSLDREKVPWYNITILAVDRGFPQLSSNKCVTLDISDVNDNPPVFMESTYIAYLPENNLPGASIYRMHAFDIDTGSNAKITYSISETNTMSPYFSINIETGVLYAQQSFDYEQHKEFQMEIMAKDNGFSSMTSNTTLLIHIIDRNDNTPNILYPSTQTGGSSCFEMVPFASEQGSLVTKVVAVDADSGHNSWLSYHFIHTPEPLPFSIAQHTGEIRTSRVFQEKDVMKYKVVVMVKDNGDPSLSATVTMNFVVADHFQQVMPNKGNHFREEDTQSNLQIYLVIGVALISLLFVLTVVLVIISKCKESEPLPNIGPIGTHLYSQVDPGMLSKFNHGTLPLPYSYNVCVAMDSSEGDFTFIKADQNVPIDNLIDADDSGFGNENVKDTLSPSNTVQQAQPNADWRVSQAQRPGPSGAQPTEESGVWPNNQFETERLQAMILASANEAAEGSAIGGGTGTMGLSARYGPQFTLQHLPDYRQNIYIPGTTSTLTNAAGKGKSAAPSGGNKKKSGKKDKK</sequence>
<dbReference type="SUPFAM" id="SSF49313">
    <property type="entry name" value="Cadherin-like"/>
    <property type="match status" value="6"/>
</dbReference>
<name>A0A8J1J9U0_XENTR</name>
<evidence type="ECO:0000256" key="12">
    <source>
        <dbReference type="PROSITE-ProRule" id="PRU00043"/>
    </source>
</evidence>
<keyword evidence="16" id="KW-1185">Reference proteome</keyword>
<feature type="domain" description="Cadherin" evidence="15">
    <location>
        <begin position="29"/>
        <end position="135"/>
    </location>
</feature>
<dbReference type="FunFam" id="2.60.40.60:FF:000002">
    <property type="entry name" value="Protocadherin alpha 2"/>
    <property type="match status" value="1"/>
</dbReference>
<dbReference type="CDD" id="cd11304">
    <property type="entry name" value="Cadherin_repeat"/>
    <property type="match status" value="6"/>
</dbReference>
<dbReference type="PROSITE" id="PS00232">
    <property type="entry name" value="CADHERIN_1"/>
    <property type="match status" value="3"/>
</dbReference>
<evidence type="ECO:0000256" key="4">
    <source>
        <dbReference type="ARBA" id="ARBA00022692"/>
    </source>
</evidence>
<dbReference type="GO" id="GO:0005886">
    <property type="term" value="C:plasma membrane"/>
    <property type="evidence" value="ECO:0007669"/>
    <property type="project" value="UniProtKB-SubCell"/>
</dbReference>
<dbReference type="AGR" id="Xenbase:XB-GENE-29087383"/>
<dbReference type="Pfam" id="PF08266">
    <property type="entry name" value="Cadherin_2"/>
    <property type="match status" value="1"/>
</dbReference>
<proteinExistence type="predicted"/>
<accession>A0A8J1J9U0</accession>
<dbReference type="InterPro" id="IPR013164">
    <property type="entry name" value="Cadherin_N"/>
</dbReference>
<evidence type="ECO:0000256" key="6">
    <source>
        <dbReference type="ARBA" id="ARBA00022737"/>
    </source>
</evidence>
<keyword evidence="11" id="KW-0325">Glycoprotein</keyword>
<dbReference type="InterPro" id="IPR020894">
    <property type="entry name" value="Cadherin_CS"/>
</dbReference>
<evidence type="ECO:0000313" key="18">
    <source>
        <dbReference type="Xenbase" id="XB-GENE-29087383"/>
    </source>
</evidence>
<evidence type="ECO:0000256" key="3">
    <source>
        <dbReference type="ARBA" id="ARBA00022475"/>
    </source>
</evidence>
<keyword evidence="10 14" id="KW-0472">Membrane</keyword>
<feature type="compositionally biased region" description="Polar residues" evidence="13">
    <location>
        <begin position="796"/>
        <end position="809"/>
    </location>
</feature>
<evidence type="ECO:0000313" key="16">
    <source>
        <dbReference type="Proteomes" id="UP000008143"/>
    </source>
</evidence>
<evidence type="ECO:0000256" key="11">
    <source>
        <dbReference type="ARBA" id="ARBA00023180"/>
    </source>
</evidence>
<dbReference type="InterPro" id="IPR002126">
    <property type="entry name" value="Cadherin-like_dom"/>
</dbReference>
<evidence type="ECO:0000256" key="13">
    <source>
        <dbReference type="SAM" id="MobiDB-lite"/>
    </source>
</evidence>
<dbReference type="AlphaFoldDB" id="A0A8J1J9U0"/>
<feature type="compositionally biased region" description="Basic residues" evidence="13">
    <location>
        <begin position="916"/>
        <end position="926"/>
    </location>
</feature>
<feature type="transmembrane region" description="Helical" evidence="14">
    <location>
        <begin position="690"/>
        <end position="712"/>
    </location>
</feature>
<dbReference type="Pfam" id="PF16492">
    <property type="entry name" value="Cadherin_C_2"/>
    <property type="match status" value="1"/>
</dbReference>
<dbReference type="FunFam" id="2.60.40.60:FF:000018">
    <property type="entry name" value="Protocadherin gamma c3"/>
    <property type="match status" value="1"/>
</dbReference>
<keyword evidence="4 14" id="KW-0812">Transmembrane</keyword>
<dbReference type="FunFam" id="2.60.40.60:FF:000006">
    <property type="entry name" value="Protocadherin alpha 2"/>
    <property type="match status" value="1"/>
</dbReference>
<dbReference type="Pfam" id="PF15974">
    <property type="entry name" value="Cadherin_tail"/>
    <property type="match status" value="1"/>
</dbReference>
<dbReference type="PRINTS" id="PR00205">
    <property type="entry name" value="CADHERIN"/>
</dbReference>
<evidence type="ECO:0000256" key="14">
    <source>
        <dbReference type="SAM" id="Phobius"/>
    </source>
</evidence>
<keyword evidence="9 14" id="KW-1133">Transmembrane helix</keyword>
<keyword evidence="8" id="KW-0130">Cell adhesion</keyword>
<dbReference type="Xenbase" id="XB-GENE-29087383">
    <property type="gene designation" value="pcdhgb2"/>
</dbReference>
<reference evidence="17" key="1">
    <citation type="submission" date="2025-08" db="UniProtKB">
        <authorList>
            <consortium name="RefSeq"/>
        </authorList>
    </citation>
    <scope>IDENTIFICATION</scope>
    <source>
        <strain evidence="17">Nigerian</strain>
        <tissue evidence="17">Liver and blood</tissue>
    </source>
</reference>
<evidence type="ECO:0000259" key="15">
    <source>
        <dbReference type="PROSITE" id="PS50268"/>
    </source>
</evidence>
<dbReference type="Pfam" id="PF00028">
    <property type="entry name" value="Cadherin"/>
    <property type="match status" value="5"/>
</dbReference>
<evidence type="ECO:0000256" key="2">
    <source>
        <dbReference type="ARBA" id="ARBA00004251"/>
    </source>
</evidence>
<evidence type="ECO:0000256" key="7">
    <source>
        <dbReference type="ARBA" id="ARBA00022837"/>
    </source>
</evidence>
<feature type="compositionally biased region" description="Polar residues" evidence="13">
    <location>
        <begin position="826"/>
        <end position="835"/>
    </location>
</feature>
<dbReference type="GO" id="GO:0007156">
    <property type="term" value="P:homophilic cell adhesion via plasma membrane adhesion molecules"/>
    <property type="evidence" value="ECO:0007669"/>
    <property type="project" value="InterPro"/>
</dbReference>
<protein>
    <submittedName>
        <fullName evidence="17">Protocadherin gamma-B1 isoform X34</fullName>
    </submittedName>
</protein>
<feature type="domain" description="Cadherin" evidence="15">
    <location>
        <begin position="585"/>
        <end position="675"/>
    </location>
</feature>
<keyword evidence="6" id="KW-0677">Repeat</keyword>
<feature type="region of interest" description="Disordered" evidence="13">
    <location>
        <begin position="789"/>
        <end position="835"/>
    </location>
</feature>
<dbReference type="InterPro" id="IPR015919">
    <property type="entry name" value="Cadherin-like_sf"/>
</dbReference>
<dbReference type="InterPro" id="IPR050174">
    <property type="entry name" value="Protocadherin/Cadherin-CA"/>
</dbReference>
<evidence type="ECO:0000313" key="17">
    <source>
        <dbReference type="RefSeq" id="XP_031754633.1"/>
    </source>
</evidence>
<dbReference type="PROSITE" id="PS50268">
    <property type="entry name" value="CADHERIN_2"/>
    <property type="match status" value="6"/>
</dbReference>
<dbReference type="FunFam" id="2.60.40.60:FF:000001">
    <property type="entry name" value="Protocadherin alpha 2"/>
    <property type="match status" value="1"/>
</dbReference>
<dbReference type="CTD" id="56103"/>
<feature type="domain" description="Cadherin" evidence="15">
    <location>
        <begin position="352"/>
        <end position="456"/>
    </location>
</feature>
<keyword evidence="3" id="KW-1003">Cell membrane</keyword>
<gene>
    <name evidence="18" type="primary">pcdhgb2</name>
    <name evidence="17" type="synonym">LOC101733947</name>
</gene>
<dbReference type="GO" id="GO:0005509">
    <property type="term" value="F:calcium ion binding"/>
    <property type="evidence" value="ECO:0007669"/>
    <property type="project" value="UniProtKB-UniRule"/>
</dbReference>
<comment type="subcellular location">
    <subcellularLocation>
        <location evidence="2">Cell membrane</location>
        <topology evidence="2">Single-pass type I membrane protein</topology>
    </subcellularLocation>
</comment>
<evidence type="ECO:0000256" key="9">
    <source>
        <dbReference type="ARBA" id="ARBA00022989"/>
    </source>
</evidence>
<dbReference type="Proteomes" id="UP000008143">
    <property type="component" value="Chromosome 3"/>
</dbReference>
<feature type="domain" description="Cadherin" evidence="15">
    <location>
        <begin position="457"/>
        <end position="562"/>
    </location>
</feature>
<dbReference type="InterPro" id="IPR032455">
    <property type="entry name" value="Cadherin_C"/>
</dbReference>
<dbReference type="InterPro" id="IPR031904">
    <property type="entry name" value="Cadherin_CBD"/>
</dbReference>
<dbReference type="RefSeq" id="XP_031754633.1">
    <property type="nucleotide sequence ID" value="XM_031898773.1"/>
</dbReference>
<feature type="compositionally biased region" description="Low complexity" evidence="13">
    <location>
        <begin position="903"/>
        <end position="915"/>
    </location>
</feature>